<name>A0ABW4V4H7_9MICO</name>
<dbReference type="Gene3D" id="3.40.50.720">
    <property type="entry name" value="NAD(P)-binding Rossmann-like Domain"/>
    <property type="match status" value="1"/>
</dbReference>
<dbReference type="PANTHER" id="PTHR44013">
    <property type="entry name" value="ZINC-TYPE ALCOHOL DEHYDROGENASE-LIKE PROTEIN C16A3.02C"/>
    <property type="match status" value="1"/>
</dbReference>
<evidence type="ECO:0000259" key="1">
    <source>
        <dbReference type="SMART" id="SM00829"/>
    </source>
</evidence>
<keyword evidence="2" id="KW-0560">Oxidoreductase</keyword>
<dbReference type="SMART" id="SM00829">
    <property type="entry name" value="PKS_ER"/>
    <property type="match status" value="1"/>
</dbReference>
<dbReference type="SUPFAM" id="SSF50129">
    <property type="entry name" value="GroES-like"/>
    <property type="match status" value="1"/>
</dbReference>
<evidence type="ECO:0000313" key="3">
    <source>
        <dbReference type="Proteomes" id="UP001597338"/>
    </source>
</evidence>
<proteinExistence type="predicted"/>
<dbReference type="RefSeq" id="WP_377196381.1">
    <property type="nucleotide sequence ID" value="NZ_JBHUHF010000001.1"/>
</dbReference>
<dbReference type="Proteomes" id="UP001597338">
    <property type="component" value="Unassembled WGS sequence"/>
</dbReference>
<dbReference type="EMBL" id="JBHUHF010000001">
    <property type="protein sequence ID" value="MFD2024440.1"/>
    <property type="molecule type" value="Genomic_DNA"/>
</dbReference>
<dbReference type="InterPro" id="IPR036291">
    <property type="entry name" value="NAD(P)-bd_dom_sf"/>
</dbReference>
<dbReference type="PANTHER" id="PTHR44013:SF1">
    <property type="entry name" value="ZINC-TYPE ALCOHOL DEHYDROGENASE-LIKE PROTEIN C16A3.02C"/>
    <property type="match status" value="1"/>
</dbReference>
<evidence type="ECO:0000313" key="2">
    <source>
        <dbReference type="EMBL" id="MFD2024440.1"/>
    </source>
</evidence>
<dbReference type="InterPro" id="IPR013154">
    <property type="entry name" value="ADH-like_N"/>
</dbReference>
<dbReference type="Pfam" id="PF08240">
    <property type="entry name" value="ADH_N"/>
    <property type="match status" value="1"/>
</dbReference>
<dbReference type="EC" id="1.-.-.-" evidence="2"/>
<protein>
    <submittedName>
        <fullName evidence="2">NADP-dependent oxidoreductase</fullName>
        <ecNumber evidence="2">1.-.-.-</ecNumber>
    </submittedName>
</protein>
<organism evidence="2 3">
    <name type="scientific">Promicromonospora aerolata</name>
    <dbReference type="NCBI Taxonomy" id="195749"/>
    <lineage>
        <taxon>Bacteria</taxon>
        <taxon>Bacillati</taxon>
        <taxon>Actinomycetota</taxon>
        <taxon>Actinomycetes</taxon>
        <taxon>Micrococcales</taxon>
        <taxon>Promicromonosporaceae</taxon>
        <taxon>Promicromonospora</taxon>
    </lineage>
</organism>
<dbReference type="Pfam" id="PF13602">
    <property type="entry name" value="ADH_zinc_N_2"/>
    <property type="match status" value="1"/>
</dbReference>
<gene>
    <name evidence="2" type="ORF">ACFSL2_02850</name>
</gene>
<dbReference type="InterPro" id="IPR020843">
    <property type="entry name" value="ER"/>
</dbReference>
<sequence>MRGYEYIAYGGPEVLRLTQRPDPGAAPGELVVEVRAIGLNPVDILQRRGAFRFTSPLRVPFVPGNEFAGTVSAVGADVAGFQIGDRVFARSDKGRLGALAERVAIRAELVAHMPRTASFTTAAAVPLAGTTALQAVTRALAVTADDTVLITAGSSMVGMFAIQIAAATGAHVATTASARNTAALRALGAARVFDYRQHPDHEIPGTYTKLLDLVPGANLRSLLGRVEAGGRLVSVAATPTPGSIRHDYDMPAWRGFALDAALSVLTAPIRRRARGRSITYQRLSMRPDGADLRTLADLVDRDALDVTIDSHFDFTDAPAAFDRIEGGHALGKVVIELEP</sequence>
<reference evidence="3" key="1">
    <citation type="journal article" date="2019" name="Int. J. Syst. Evol. Microbiol.">
        <title>The Global Catalogue of Microorganisms (GCM) 10K type strain sequencing project: providing services to taxonomists for standard genome sequencing and annotation.</title>
        <authorList>
            <consortium name="The Broad Institute Genomics Platform"/>
            <consortium name="The Broad Institute Genome Sequencing Center for Infectious Disease"/>
            <person name="Wu L."/>
            <person name="Ma J."/>
        </authorList>
    </citation>
    <scope>NUCLEOTIDE SEQUENCE [LARGE SCALE GENOMIC DNA]</scope>
    <source>
        <strain evidence="3">CCM 7043</strain>
    </source>
</reference>
<comment type="caution">
    <text evidence="2">The sequence shown here is derived from an EMBL/GenBank/DDBJ whole genome shotgun (WGS) entry which is preliminary data.</text>
</comment>
<dbReference type="SUPFAM" id="SSF51735">
    <property type="entry name" value="NAD(P)-binding Rossmann-fold domains"/>
    <property type="match status" value="1"/>
</dbReference>
<dbReference type="CDD" id="cd05289">
    <property type="entry name" value="MDR_like_2"/>
    <property type="match status" value="1"/>
</dbReference>
<dbReference type="Gene3D" id="3.90.180.10">
    <property type="entry name" value="Medium-chain alcohol dehydrogenases, catalytic domain"/>
    <property type="match status" value="1"/>
</dbReference>
<accession>A0ABW4V4H7</accession>
<dbReference type="GO" id="GO:0016491">
    <property type="term" value="F:oxidoreductase activity"/>
    <property type="evidence" value="ECO:0007669"/>
    <property type="project" value="UniProtKB-KW"/>
</dbReference>
<feature type="domain" description="Enoyl reductase (ER)" evidence="1">
    <location>
        <begin position="10"/>
        <end position="335"/>
    </location>
</feature>
<dbReference type="InterPro" id="IPR011032">
    <property type="entry name" value="GroES-like_sf"/>
</dbReference>
<dbReference type="InterPro" id="IPR052733">
    <property type="entry name" value="Chloroplast_QOR"/>
</dbReference>
<keyword evidence="3" id="KW-1185">Reference proteome</keyword>